<feature type="modified residue" description="4-aspartylphosphate" evidence="3">
    <location>
        <position position="99"/>
    </location>
</feature>
<keyword evidence="2" id="KW-0902">Two-component regulatory system</keyword>
<gene>
    <name evidence="5" type="ORF">DFL_005379</name>
</gene>
<protein>
    <recommendedName>
        <fullName evidence="4">Response regulatory domain-containing protein</fullName>
    </recommendedName>
</protein>
<dbReference type="PANTHER" id="PTHR45339:SF1">
    <property type="entry name" value="HYBRID SIGNAL TRANSDUCTION HISTIDINE KINASE J"/>
    <property type="match status" value="1"/>
</dbReference>
<dbReference type="EMBL" id="SAEB01000006">
    <property type="protein sequence ID" value="RVD87136.1"/>
    <property type="molecule type" value="Genomic_DNA"/>
</dbReference>
<name>A0A437A7R7_ARTFL</name>
<accession>A0A437A7R7</accession>
<dbReference type="OrthoDB" id="60033at2759"/>
<dbReference type="PROSITE" id="PS50110">
    <property type="entry name" value="RESPONSE_REGULATORY"/>
    <property type="match status" value="1"/>
</dbReference>
<dbReference type="InterPro" id="IPR011006">
    <property type="entry name" value="CheY-like_superfamily"/>
</dbReference>
<dbReference type="VEuPathDB" id="FungiDB:DFL_005379"/>
<evidence type="ECO:0000313" key="6">
    <source>
        <dbReference type="Proteomes" id="UP000283090"/>
    </source>
</evidence>
<dbReference type="STRING" id="97331.A0A437A7R7"/>
<dbReference type="Proteomes" id="UP000283090">
    <property type="component" value="Unassembled WGS sequence"/>
</dbReference>
<dbReference type="InterPro" id="IPR001789">
    <property type="entry name" value="Sig_transdc_resp-reg_receiver"/>
</dbReference>
<keyword evidence="1 3" id="KW-0597">Phosphoprotein</keyword>
<feature type="domain" description="Response regulatory" evidence="4">
    <location>
        <begin position="39"/>
        <end position="170"/>
    </location>
</feature>
<evidence type="ECO:0000256" key="2">
    <source>
        <dbReference type="ARBA" id="ARBA00023012"/>
    </source>
</evidence>
<comment type="caution">
    <text evidence="5">The sequence shown here is derived from an EMBL/GenBank/DDBJ whole genome shotgun (WGS) entry which is preliminary data.</text>
</comment>
<evidence type="ECO:0000256" key="1">
    <source>
        <dbReference type="ARBA" id="ARBA00022553"/>
    </source>
</evidence>
<dbReference type="GO" id="GO:0000160">
    <property type="term" value="P:phosphorelay signal transduction system"/>
    <property type="evidence" value="ECO:0007669"/>
    <property type="project" value="UniProtKB-KW"/>
</dbReference>
<dbReference type="SMART" id="SM00448">
    <property type="entry name" value="REC"/>
    <property type="match status" value="1"/>
</dbReference>
<dbReference type="SUPFAM" id="SSF52172">
    <property type="entry name" value="CheY-like"/>
    <property type="match status" value="1"/>
</dbReference>
<proteinExistence type="predicted"/>
<dbReference type="Pfam" id="PF00072">
    <property type="entry name" value="Response_reg"/>
    <property type="match status" value="1"/>
</dbReference>
<evidence type="ECO:0000256" key="3">
    <source>
        <dbReference type="PROSITE-ProRule" id="PRU00169"/>
    </source>
</evidence>
<dbReference type="AlphaFoldDB" id="A0A437A7R7"/>
<dbReference type="RefSeq" id="XP_067492680.1">
    <property type="nucleotide sequence ID" value="XM_067634630.1"/>
</dbReference>
<keyword evidence="6" id="KW-1185">Reference proteome</keyword>
<organism evidence="5 6">
    <name type="scientific">Arthrobotrys flagrans</name>
    <name type="common">Nematode-trapping fungus</name>
    <name type="synonym">Trichothecium flagrans</name>
    <dbReference type="NCBI Taxonomy" id="97331"/>
    <lineage>
        <taxon>Eukaryota</taxon>
        <taxon>Fungi</taxon>
        <taxon>Dikarya</taxon>
        <taxon>Ascomycota</taxon>
        <taxon>Pezizomycotina</taxon>
        <taxon>Orbiliomycetes</taxon>
        <taxon>Orbiliales</taxon>
        <taxon>Orbiliaceae</taxon>
        <taxon>Arthrobotrys</taxon>
    </lineage>
</organism>
<reference evidence="5 6" key="1">
    <citation type="submission" date="2019-01" db="EMBL/GenBank/DDBJ databases">
        <title>Intercellular communication is required for trap formation in the nematode-trapping fungus Duddingtonia flagrans.</title>
        <authorList>
            <person name="Youssar L."/>
            <person name="Wernet V."/>
            <person name="Hensel N."/>
            <person name="Hildebrandt H.-G."/>
            <person name="Fischer R."/>
        </authorList>
    </citation>
    <scope>NUCLEOTIDE SEQUENCE [LARGE SCALE GENOMIC DNA]</scope>
    <source>
        <strain evidence="5 6">CBS H-5679</strain>
    </source>
</reference>
<dbReference type="Gene3D" id="3.40.50.2300">
    <property type="match status" value="1"/>
</dbReference>
<evidence type="ECO:0000313" key="5">
    <source>
        <dbReference type="EMBL" id="RVD87136.1"/>
    </source>
</evidence>
<dbReference type="PANTHER" id="PTHR45339">
    <property type="entry name" value="HYBRID SIGNAL TRANSDUCTION HISTIDINE KINASE J"/>
    <property type="match status" value="1"/>
</dbReference>
<evidence type="ECO:0000259" key="4">
    <source>
        <dbReference type="PROSITE" id="PS50110"/>
    </source>
</evidence>
<sequence>MRKAPSICKDNSLRKSNQTELGRAITAHGRCISSPQGCKVLVVEDNLVNQNVIRKQLQKLGCETHVANHGLEALEKIMQSKLYMKAMGDAYDLTVILMDVEMPAIDGLKATGEIRKLEAEGSLIRRISIIAVTANVRPEQIRQMKEAGMDDILSMPFRMLELAKKLGCVLEKE</sequence>
<dbReference type="GeneID" id="93587690"/>
<dbReference type="CDD" id="cd17546">
    <property type="entry name" value="REC_hyHK_CKI1_RcsC-like"/>
    <property type="match status" value="1"/>
</dbReference>